<feature type="compositionally biased region" description="Basic residues" evidence="1">
    <location>
        <begin position="1"/>
        <end position="10"/>
    </location>
</feature>
<organism evidence="2">
    <name type="scientific">Rhodotorula toruloides</name>
    <name type="common">Yeast</name>
    <name type="synonym">Rhodosporidium toruloides</name>
    <dbReference type="NCBI Taxonomy" id="5286"/>
    <lineage>
        <taxon>Eukaryota</taxon>
        <taxon>Fungi</taxon>
        <taxon>Dikarya</taxon>
        <taxon>Basidiomycota</taxon>
        <taxon>Pucciniomycotina</taxon>
        <taxon>Microbotryomycetes</taxon>
        <taxon>Sporidiobolales</taxon>
        <taxon>Sporidiobolaceae</taxon>
        <taxon>Rhodotorula</taxon>
    </lineage>
</organism>
<feature type="compositionally biased region" description="Pro residues" evidence="1">
    <location>
        <begin position="24"/>
        <end position="33"/>
    </location>
</feature>
<name>A0A061BNL9_RHOTO</name>
<dbReference type="AlphaFoldDB" id="A0A061BNL9"/>
<protein>
    <submittedName>
        <fullName evidence="2">RHTO0S19e01420g1_1</fullName>
    </submittedName>
</protein>
<feature type="region of interest" description="Disordered" evidence="1">
    <location>
        <begin position="176"/>
        <end position="203"/>
    </location>
</feature>
<evidence type="ECO:0000313" key="2">
    <source>
        <dbReference type="EMBL" id="CDR48642.1"/>
    </source>
</evidence>
<gene>
    <name evidence="2" type="ORF">RHTO0S_19e01420g</name>
</gene>
<accession>A0A061BNL9</accession>
<feature type="region of interest" description="Disordered" evidence="1">
    <location>
        <begin position="1"/>
        <end position="40"/>
    </location>
</feature>
<feature type="compositionally biased region" description="Low complexity" evidence="1">
    <location>
        <begin position="271"/>
        <end position="280"/>
    </location>
</feature>
<feature type="compositionally biased region" description="Pro residues" evidence="1">
    <location>
        <begin position="177"/>
        <end position="193"/>
    </location>
</feature>
<dbReference type="EMBL" id="LK052954">
    <property type="protein sequence ID" value="CDR48642.1"/>
    <property type="molecule type" value="Genomic_DNA"/>
</dbReference>
<feature type="region of interest" description="Disordered" evidence="1">
    <location>
        <begin position="260"/>
        <end position="280"/>
    </location>
</feature>
<dbReference type="OrthoDB" id="2499658at2759"/>
<sequence>MPATRRKPASRRQQPTRARSDTPAPSPASPPPTDDGLPDRDAFEASVDEYLASLHWTKQRKALLDRELYDLTLHVLQNPFDTSHGSDWDRHWIRTAFELGEKDGVPVPLRKSRGSTPCASREEIYDALTLAHIETGHGGRDKTFRRVKETWSYIPKEMATRFVRLCPTCASEGPKLPRLPVPPVEVPQSPPPASTSTSDEPYRPRFFPVPPFASVHRAQPVPSFLETVLAFPTFPSSLPQPASEQSLSCSPVYPRISASAGIGNNAPQQTHPSSLLHSSAASPSFIDPAAPLHLTAKAQPHEPFGSTAPSRCFGREIQPAATSSSSSVGYNNLYDFDSHGESVLHYYTRSPPHWSSQLDESQAAWTLAGLAAFGDGSHDWTARL</sequence>
<reference evidence="2" key="1">
    <citation type="journal article" date="2014" name="Genome Announc.">
        <title>Draft genome sequence of Rhodosporidium toruloides CECT1137, an oleaginous yeast of biotechnological interest.</title>
        <authorList>
            <person name="Morin N."/>
            <person name="Calcas X."/>
            <person name="Devillers H."/>
            <person name="Durrens P."/>
            <person name="Sherman D.J."/>
            <person name="Nicaud J.-M."/>
            <person name="Neuveglise C."/>
        </authorList>
    </citation>
    <scope>NUCLEOTIDE SEQUENCE</scope>
    <source>
        <strain evidence="2">CECT1137</strain>
    </source>
</reference>
<evidence type="ECO:0000256" key="1">
    <source>
        <dbReference type="SAM" id="MobiDB-lite"/>
    </source>
</evidence>
<proteinExistence type="predicted"/>